<proteinExistence type="predicted"/>
<reference evidence="3 4" key="2">
    <citation type="submission" date="2019-09" db="EMBL/GenBank/DDBJ databases">
        <title>Complete Genome Sequence and Methylome Analysis of free living Spirochaetas.</title>
        <authorList>
            <person name="Leshcheva N."/>
            <person name="Mikheeva N."/>
        </authorList>
    </citation>
    <scope>NUCLEOTIDE SEQUENCE [LARGE SCALE GENOMIC DNA]</scope>
    <source>
        <strain evidence="3 4">P</strain>
    </source>
</reference>
<dbReference type="CDD" id="cd00088">
    <property type="entry name" value="HPT"/>
    <property type="match status" value="1"/>
</dbReference>
<dbReference type="SMART" id="SM00073">
    <property type="entry name" value="HPT"/>
    <property type="match status" value="1"/>
</dbReference>
<dbReference type="GO" id="GO:0004672">
    <property type="term" value="F:protein kinase activity"/>
    <property type="evidence" value="ECO:0007669"/>
    <property type="project" value="UniProtKB-ARBA"/>
</dbReference>
<organism evidence="3 4">
    <name type="scientific">Thiospirochaeta perfilievii</name>
    <dbReference type="NCBI Taxonomy" id="252967"/>
    <lineage>
        <taxon>Bacteria</taxon>
        <taxon>Pseudomonadati</taxon>
        <taxon>Spirochaetota</taxon>
        <taxon>Spirochaetia</taxon>
        <taxon>Spirochaetales</taxon>
        <taxon>Spirochaetaceae</taxon>
        <taxon>Thiospirochaeta</taxon>
    </lineage>
</organism>
<dbReference type="EMBL" id="CP035807">
    <property type="protein sequence ID" value="QEN05408.1"/>
    <property type="molecule type" value="Genomic_DNA"/>
</dbReference>
<dbReference type="GO" id="GO:0000160">
    <property type="term" value="P:phosphorelay signal transduction system"/>
    <property type="evidence" value="ECO:0007669"/>
    <property type="project" value="InterPro"/>
</dbReference>
<dbReference type="InterPro" id="IPR036641">
    <property type="entry name" value="HPT_dom_sf"/>
</dbReference>
<reference evidence="3 4" key="1">
    <citation type="submission" date="2019-02" db="EMBL/GenBank/DDBJ databases">
        <authorList>
            <person name="Fomenkov A."/>
            <person name="Dubinina G."/>
            <person name="Grabovich M."/>
            <person name="Vincze T."/>
            <person name="Roberts R.J."/>
        </authorList>
    </citation>
    <scope>NUCLEOTIDE SEQUENCE [LARGE SCALE GENOMIC DNA]</scope>
    <source>
        <strain evidence="3 4">P</strain>
    </source>
</reference>
<dbReference type="KEGG" id="sper:EW093_12025"/>
<dbReference type="OrthoDB" id="9131849at2"/>
<evidence type="ECO:0000313" key="4">
    <source>
        <dbReference type="Proteomes" id="UP000323824"/>
    </source>
</evidence>
<dbReference type="SUPFAM" id="SSF47226">
    <property type="entry name" value="Histidine-containing phosphotransfer domain, HPT domain"/>
    <property type="match status" value="1"/>
</dbReference>
<accession>A0A5C1QDH5</accession>
<evidence type="ECO:0000256" key="1">
    <source>
        <dbReference type="PROSITE-ProRule" id="PRU00110"/>
    </source>
</evidence>
<protein>
    <submittedName>
        <fullName evidence="3">Hpt domain-containing protein</fullName>
    </submittedName>
</protein>
<keyword evidence="4" id="KW-1185">Reference proteome</keyword>
<feature type="modified residue" description="Phosphohistidine" evidence="1">
    <location>
        <position position="55"/>
    </location>
</feature>
<dbReference type="Pfam" id="PF01627">
    <property type="entry name" value="Hpt"/>
    <property type="match status" value="1"/>
</dbReference>
<keyword evidence="1" id="KW-0597">Phosphoprotein</keyword>
<dbReference type="AlphaFoldDB" id="A0A5C1QDH5"/>
<feature type="domain" description="HPt" evidence="2">
    <location>
        <begin position="16"/>
        <end position="109"/>
    </location>
</feature>
<name>A0A5C1QDH5_9SPIO</name>
<gene>
    <name evidence="3" type="ORF">EW093_12025</name>
</gene>
<sequence>MEIMNISAFLEEMDNDYDDVNMIVTEFSESIKIQLQNMLEQLGRGDFTTLSREAHSIKGGARNVMAPRLESAAENLEFAAKDFNQNNIKKSLNNLSEEFLVFNKFITENLYINH</sequence>
<dbReference type="Proteomes" id="UP000323824">
    <property type="component" value="Chromosome"/>
</dbReference>
<dbReference type="Gene3D" id="1.20.120.160">
    <property type="entry name" value="HPT domain"/>
    <property type="match status" value="1"/>
</dbReference>
<dbReference type="PROSITE" id="PS50894">
    <property type="entry name" value="HPT"/>
    <property type="match status" value="1"/>
</dbReference>
<evidence type="ECO:0000259" key="2">
    <source>
        <dbReference type="PROSITE" id="PS50894"/>
    </source>
</evidence>
<dbReference type="InterPro" id="IPR008207">
    <property type="entry name" value="Sig_transdc_His_kin_Hpt_dom"/>
</dbReference>
<evidence type="ECO:0000313" key="3">
    <source>
        <dbReference type="EMBL" id="QEN05408.1"/>
    </source>
</evidence>